<evidence type="ECO:0000256" key="1">
    <source>
        <dbReference type="SAM" id="Phobius"/>
    </source>
</evidence>
<dbReference type="RefSeq" id="WP_177168892.1">
    <property type="nucleotide sequence ID" value="NZ_AP027363.1"/>
</dbReference>
<evidence type="ECO:0000313" key="3">
    <source>
        <dbReference type="Proteomes" id="UP000199308"/>
    </source>
</evidence>
<feature type="transmembrane region" description="Helical" evidence="1">
    <location>
        <begin position="24"/>
        <end position="44"/>
    </location>
</feature>
<sequence length="56" mass="6444">MIAQAFLVFVGAYLMFISLRDASWFEFVIGLIVVLMAANRLYCLKTGKDHIFQRKS</sequence>
<name>A0A1I0EP20_THASX</name>
<keyword evidence="1" id="KW-0472">Membrane</keyword>
<evidence type="ECO:0000313" key="2">
    <source>
        <dbReference type="EMBL" id="SET46774.1"/>
    </source>
</evidence>
<dbReference type="STRING" id="349064.SAMN05660429_01867"/>
<gene>
    <name evidence="2" type="ORF">SAMN05660429_01867</name>
</gene>
<dbReference type="EMBL" id="FOHK01000008">
    <property type="protein sequence ID" value="SET46774.1"/>
    <property type="molecule type" value="Genomic_DNA"/>
</dbReference>
<proteinExistence type="predicted"/>
<accession>A0A1I0EP20</accession>
<dbReference type="AlphaFoldDB" id="A0A1I0EP20"/>
<organism evidence="2 3">
    <name type="scientific">Thalassotalea agarivorans</name>
    <name type="common">Thalassomonas agarivorans</name>
    <dbReference type="NCBI Taxonomy" id="349064"/>
    <lineage>
        <taxon>Bacteria</taxon>
        <taxon>Pseudomonadati</taxon>
        <taxon>Pseudomonadota</taxon>
        <taxon>Gammaproteobacteria</taxon>
        <taxon>Alteromonadales</taxon>
        <taxon>Colwelliaceae</taxon>
        <taxon>Thalassotalea</taxon>
    </lineage>
</organism>
<keyword evidence="3" id="KW-1185">Reference proteome</keyword>
<keyword evidence="1" id="KW-0812">Transmembrane</keyword>
<dbReference type="Proteomes" id="UP000199308">
    <property type="component" value="Unassembled WGS sequence"/>
</dbReference>
<keyword evidence="1" id="KW-1133">Transmembrane helix</keyword>
<protein>
    <submittedName>
        <fullName evidence="2">Uncharacterized protein</fullName>
    </submittedName>
</protein>
<reference evidence="2 3" key="1">
    <citation type="submission" date="2016-10" db="EMBL/GenBank/DDBJ databases">
        <authorList>
            <person name="de Groot N.N."/>
        </authorList>
    </citation>
    <scope>NUCLEOTIDE SEQUENCE [LARGE SCALE GENOMIC DNA]</scope>
    <source>
        <strain evidence="2 3">DSM 19706</strain>
    </source>
</reference>